<accession>A0A2I0UBD1</accession>
<keyword evidence="2" id="KW-0548">Nucleotidyltransferase</keyword>
<reference evidence="3" key="1">
    <citation type="submission" date="2017-11" db="EMBL/GenBank/DDBJ databases">
        <authorList>
            <person name="Lima N.C."/>
            <person name="Parody-Merino A.M."/>
            <person name="Battley P.F."/>
            <person name="Fidler A.E."/>
            <person name="Prosdocimi F."/>
        </authorList>
    </citation>
    <scope>NUCLEOTIDE SEQUENCE [LARGE SCALE GENOMIC DNA]</scope>
</reference>
<reference evidence="3" key="2">
    <citation type="submission" date="2017-12" db="EMBL/GenBank/DDBJ databases">
        <title>Genome sequence of the Bar-tailed Godwit (Limosa lapponica baueri).</title>
        <authorList>
            <person name="Lima N.C.B."/>
            <person name="Parody-Merino A.M."/>
            <person name="Battley P.F."/>
            <person name="Fidler A.E."/>
            <person name="Prosdocimi F."/>
        </authorList>
    </citation>
    <scope>NUCLEOTIDE SEQUENCE [LARGE SCALE GENOMIC DNA]</scope>
</reference>
<protein>
    <submittedName>
        <fullName evidence="2">Rna-directed dna polymerase from mobile element jockey-like</fullName>
    </submittedName>
</protein>
<keyword evidence="3" id="KW-1185">Reference proteome</keyword>
<dbReference type="Proteomes" id="UP000233556">
    <property type="component" value="Unassembled WGS sequence"/>
</dbReference>
<dbReference type="InterPro" id="IPR043502">
    <property type="entry name" value="DNA/RNA_pol_sf"/>
</dbReference>
<proteinExistence type="predicted"/>
<evidence type="ECO:0000259" key="1">
    <source>
        <dbReference type="PROSITE" id="PS50878"/>
    </source>
</evidence>
<gene>
    <name evidence="2" type="ORF">llap_6320</name>
</gene>
<dbReference type="EMBL" id="KZ505909">
    <property type="protein sequence ID" value="PKU43376.1"/>
    <property type="molecule type" value="Genomic_DNA"/>
</dbReference>
<dbReference type="AlphaFoldDB" id="A0A2I0UBD1"/>
<dbReference type="Pfam" id="PF00078">
    <property type="entry name" value="RVT_1"/>
    <property type="match status" value="1"/>
</dbReference>
<dbReference type="OrthoDB" id="416454at2759"/>
<dbReference type="PANTHER" id="PTHR33332">
    <property type="entry name" value="REVERSE TRANSCRIPTASE DOMAIN-CONTAINING PROTEIN"/>
    <property type="match status" value="1"/>
</dbReference>
<evidence type="ECO:0000313" key="3">
    <source>
        <dbReference type="Proteomes" id="UP000233556"/>
    </source>
</evidence>
<dbReference type="InterPro" id="IPR000477">
    <property type="entry name" value="RT_dom"/>
</dbReference>
<name>A0A2I0UBD1_LIMLA</name>
<feature type="domain" description="Reverse transcriptase" evidence="1">
    <location>
        <begin position="1"/>
        <end position="206"/>
    </location>
</feature>
<sequence>MSQGSRSALTGPGPGCCKPTCPKAVMREPDEKAKDKIAISSNIVYFKPLVFQWPGQHGFTKGKSCPTNLVAFYDGVTTSVDKGRATNIVYVEFSKAFDTVLYIILLSKLDRYGLDGWTVQWMRILLDDHIQRVVVNDSMSRWRLVTSGVPQGSILGPVLFNIFTNDIDSGIKRTLSKFADDTKLSGVVDTPEGRDPIQRDLGRLKK</sequence>
<organism evidence="2 3">
    <name type="scientific">Limosa lapponica baueri</name>
    <dbReference type="NCBI Taxonomy" id="1758121"/>
    <lineage>
        <taxon>Eukaryota</taxon>
        <taxon>Metazoa</taxon>
        <taxon>Chordata</taxon>
        <taxon>Craniata</taxon>
        <taxon>Vertebrata</taxon>
        <taxon>Euteleostomi</taxon>
        <taxon>Archelosauria</taxon>
        <taxon>Archosauria</taxon>
        <taxon>Dinosauria</taxon>
        <taxon>Saurischia</taxon>
        <taxon>Theropoda</taxon>
        <taxon>Coelurosauria</taxon>
        <taxon>Aves</taxon>
        <taxon>Neognathae</taxon>
        <taxon>Neoaves</taxon>
        <taxon>Charadriiformes</taxon>
        <taxon>Scolopacidae</taxon>
        <taxon>Limosa</taxon>
    </lineage>
</organism>
<keyword evidence="2" id="KW-0808">Transferase</keyword>
<dbReference type="SUPFAM" id="SSF56672">
    <property type="entry name" value="DNA/RNA polymerases"/>
    <property type="match status" value="1"/>
</dbReference>
<keyword evidence="2" id="KW-0695">RNA-directed DNA polymerase</keyword>
<dbReference type="PROSITE" id="PS50878">
    <property type="entry name" value="RT_POL"/>
    <property type="match status" value="1"/>
</dbReference>
<evidence type="ECO:0000313" key="2">
    <source>
        <dbReference type="EMBL" id="PKU43376.1"/>
    </source>
</evidence>
<dbReference type="GO" id="GO:0003964">
    <property type="term" value="F:RNA-directed DNA polymerase activity"/>
    <property type="evidence" value="ECO:0007669"/>
    <property type="project" value="UniProtKB-KW"/>
</dbReference>